<dbReference type="Gene3D" id="1.20.1070.10">
    <property type="entry name" value="Rhodopsin 7-helix transmembrane proteins"/>
    <property type="match status" value="1"/>
</dbReference>
<name>A0A7J7FN62_DICBM</name>
<dbReference type="Proteomes" id="UP000551758">
    <property type="component" value="Unassembled WGS sequence"/>
</dbReference>
<keyword evidence="7 11" id="KW-0297">G-protein coupled receptor</keyword>
<keyword evidence="4 11" id="KW-0589">Pheromone response</keyword>
<keyword evidence="13" id="KW-1185">Reference proteome</keyword>
<evidence type="ECO:0000313" key="13">
    <source>
        <dbReference type="Proteomes" id="UP000551758"/>
    </source>
</evidence>
<organism evidence="12 13">
    <name type="scientific">Diceros bicornis minor</name>
    <name type="common">South-central black rhinoceros</name>
    <dbReference type="NCBI Taxonomy" id="77932"/>
    <lineage>
        <taxon>Eukaryota</taxon>
        <taxon>Metazoa</taxon>
        <taxon>Chordata</taxon>
        <taxon>Craniata</taxon>
        <taxon>Vertebrata</taxon>
        <taxon>Euteleostomi</taxon>
        <taxon>Mammalia</taxon>
        <taxon>Eutheria</taxon>
        <taxon>Laurasiatheria</taxon>
        <taxon>Perissodactyla</taxon>
        <taxon>Rhinocerotidae</taxon>
        <taxon>Diceros</taxon>
    </lineage>
</organism>
<accession>A0A7J7FN62</accession>
<keyword evidence="10 11" id="KW-0807">Transducer</keyword>
<evidence type="ECO:0000256" key="10">
    <source>
        <dbReference type="ARBA" id="ARBA00023224"/>
    </source>
</evidence>
<evidence type="ECO:0000256" key="9">
    <source>
        <dbReference type="ARBA" id="ARBA00023170"/>
    </source>
</evidence>
<protein>
    <recommendedName>
        <fullName evidence="11">Vomeronasal type-1 receptor</fullName>
    </recommendedName>
</protein>
<evidence type="ECO:0000256" key="6">
    <source>
        <dbReference type="ARBA" id="ARBA00022989"/>
    </source>
</evidence>
<evidence type="ECO:0000256" key="11">
    <source>
        <dbReference type="RuleBase" id="RU364061"/>
    </source>
</evidence>
<comment type="similarity">
    <text evidence="2 11">Belongs to the G-protein coupled receptor 1 family.</text>
</comment>
<feature type="transmembrane region" description="Helical" evidence="11">
    <location>
        <begin position="123"/>
        <end position="142"/>
    </location>
</feature>
<gene>
    <name evidence="12" type="ORF">HPG69_007255</name>
</gene>
<proteinExistence type="inferred from homology"/>
<dbReference type="PANTHER" id="PTHR24062">
    <property type="entry name" value="VOMERONASAL TYPE-1 RECEPTOR"/>
    <property type="match status" value="1"/>
</dbReference>
<sequence length="233" mass="26095">MGIIFVSQTGDGILGNIWLLCGYAFIYCTGGKLTHTDLILKNLILANCLVLLYRGIPLTKVALGMKYFLDDLGCKLIFYLHRMARGASLGTTCILSGFQAITISPSRPQWIELKANASKYIRFSIYHTLHMLVNSIVPLYITDTRESQNHTERKDLEATQRILILVSTFFSCNSLSSFFTFYLACCDKSSWWLVNTSALITACFPTLSPFVLISTDPCVSRLCFPAGQNKQFP</sequence>
<dbReference type="GO" id="GO:0005886">
    <property type="term" value="C:plasma membrane"/>
    <property type="evidence" value="ECO:0007669"/>
    <property type="project" value="UniProtKB-SubCell"/>
</dbReference>
<dbReference type="SUPFAM" id="SSF81321">
    <property type="entry name" value="Family A G protein-coupled receptor-like"/>
    <property type="match status" value="1"/>
</dbReference>
<evidence type="ECO:0000256" key="1">
    <source>
        <dbReference type="ARBA" id="ARBA00004651"/>
    </source>
</evidence>
<feature type="transmembrane region" description="Helical" evidence="11">
    <location>
        <begin position="162"/>
        <end position="184"/>
    </location>
</feature>
<evidence type="ECO:0000256" key="7">
    <source>
        <dbReference type="ARBA" id="ARBA00023040"/>
    </source>
</evidence>
<dbReference type="AlphaFoldDB" id="A0A7J7FN62"/>
<comment type="subcellular location">
    <subcellularLocation>
        <location evidence="1 11">Cell membrane</location>
        <topology evidence="1 11">Multi-pass membrane protein</topology>
    </subcellularLocation>
</comment>
<keyword evidence="6 11" id="KW-1133">Transmembrane helix</keyword>
<feature type="transmembrane region" description="Helical" evidence="11">
    <location>
        <begin position="12"/>
        <end position="30"/>
    </location>
</feature>
<evidence type="ECO:0000256" key="4">
    <source>
        <dbReference type="ARBA" id="ARBA00022507"/>
    </source>
</evidence>
<keyword evidence="8 11" id="KW-0472">Membrane</keyword>
<comment type="caution">
    <text evidence="11">Lacks conserved residue(s) required for the propagation of feature annotation.</text>
</comment>
<dbReference type="GO" id="GO:0016503">
    <property type="term" value="F:pheromone receptor activity"/>
    <property type="evidence" value="ECO:0007669"/>
    <property type="project" value="InterPro"/>
</dbReference>
<keyword evidence="9 11" id="KW-0675">Receptor</keyword>
<reference evidence="12 13" key="1">
    <citation type="journal article" date="2020" name="Mol. Biol. Evol.">
        <title>Interspecific Gene Flow and the Evolution of Specialization in Black and White Rhinoceros.</title>
        <authorList>
            <person name="Moodley Y."/>
            <person name="Westbury M.V."/>
            <person name="Russo I.M."/>
            <person name="Gopalakrishnan S."/>
            <person name="Rakotoarivelo A."/>
            <person name="Olsen R.A."/>
            <person name="Prost S."/>
            <person name="Tunstall T."/>
            <person name="Ryder O.A."/>
            <person name="Dalen L."/>
            <person name="Bruford M.W."/>
        </authorList>
    </citation>
    <scope>NUCLEOTIDE SEQUENCE [LARGE SCALE GENOMIC DNA]</scope>
    <source>
        <strain evidence="12">SBR-YM</strain>
        <tissue evidence="12">Skin</tissue>
    </source>
</reference>
<evidence type="ECO:0000313" key="12">
    <source>
        <dbReference type="EMBL" id="KAF5929502.1"/>
    </source>
</evidence>
<evidence type="ECO:0000256" key="5">
    <source>
        <dbReference type="ARBA" id="ARBA00022692"/>
    </source>
</evidence>
<keyword evidence="3 11" id="KW-1003">Cell membrane</keyword>
<evidence type="ECO:0000256" key="2">
    <source>
        <dbReference type="ARBA" id="ARBA00010663"/>
    </source>
</evidence>
<dbReference type="EMBL" id="JACDTQ010000092">
    <property type="protein sequence ID" value="KAF5929502.1"/>
    <property type="molecule type" value="Genomic_DNA"/>
</dbReference>
<comment type="caution">
    <text evidence="12">The sequence shown here is derived from an EMBL/GenBank/DDBJ whole genome shotgun (WGS) entry which is preliminary data.</text>
</comment>
<evidence type="ECO:0000256" key="8">
    <source>
        <dbReference type="ARBA" id="ARBA00023136"/>
    </source>
</evidence>
<feature type="transmembrane region" description="Helical" evidence="11">
    <location>
        <begin position="191"/>
        <end position="213"/>
    </location>
</feature>
<keyword evidence="5 11" id="KW-0812">Transmembrane</keyword>
<dbReference type="InterPro" id="IPR004072">
    <property type="entry name" value="Vmron_rcpt_1"/>
</dbReference>
<dbReference type="GO" id="GO:0019236">
    <property type="term" value="P:response to pheromone"/>
    <property type="evidence" value="ECO:0007669"/>
    <property type="project" value="UniProtKB-KW"/>
</dbReference>
<dbReference type="Pfam" id="PF03402">
    <property type="entry name" value="V1R"/>
    <property type="match status" value="2"/>
</dbReference>
<evidence type="ECO:0000256" key="3">
    <source>
        <dbReference type="ARBA" id="ARBA00022475"/>
    </source>
</evidence>